<protein>
    <submittedName>
        <fullName evidence="9">Carbohydrate ABC transporter permease</fullName>
    </submittedName>
</protein>
<dbReference type="EMBL" id="SPSF01000018">
    <property type="protein sequence ID" value="MPQ62088.1"/>
    <property type="molecule type" value="Genomic_DNA"/>
</dbReference>
<keyword evidence="6 7" id="KW-0472">Membrane</keyword>
<accession>A0A5N7IM73</accession>
<feature type="transmembrane region" description="Helical" evidence="7">
    <location>
        <begin position="140"/>
        <end position="160"/>
    </location>
</feature>
<comment type="similarity">
    <text evidence="7">Belongs to the binding-protein-dependent transport system permease family.</text>
</comment>
<dbReference type="CDD" id="cd06261">
    <property type="entry name" value="TM_PBP2"/>
    <property type="match status" value="1"/>
</dbReference>
<dbReference type="PANTHER" id="PTHR43744">
    <property type="entry name" value="ABC TRANSPORTER PERMEASE PROTEIN MG189-RELATED-RELATED"/>
    <property type="match status" value="1"/>
</dbReference>
<dbReference type="Proteomes" id="UP000342249">
    <property type="component" value="Unassembled WGS sequence"/>
</dbReference>
<dbReference type="SUPFAM" id="SSF161098">
    <property type="entry name" value="MetI-like"/>
    <property type="match status" value="1"/>
</dbReference>
<dbReference type="AlphaFoldDB" id="A0A5N7IM73"/>
<gene>
    <name evidence="9" type="ORF">E4V82_08175</name>
</gene>
<evidence type="ECO:0000256" key="1">
    <source>
        <dbReference type="ARBA" id="ARBA00004651"/>
    </source>
</evidence>
<keyword evidence="5 7" id="KW-1133">Transmembrane helix</keyword>
<dbReference type="PROSITE" id="PS50928">
    <property type="entry name" value="ABC_TM1"/>
    <property type="match status" value="1"/>
</dbReference>
<dbReference type="InterPro" id="IPR000515">
    <property type="entry name" value="MetI-like"/>
</dbReference>
<evidence type="ECO:0000256" key="5">
    <source>
        <dbReference type="ARBA" id="ARBA00022989"/>
    </source>
</evidence>
<evidence type="ECO:0000256" key="6">
    <source>
        <dbReference type="ARBA" id="ARBA00023136"/>
    </source>
</evidence>
<feature type="domain" description="ABC transmembrane type-1" evidence="8">
    <location>
        <begin position="73"/>
        <end position="275"/>
    </location>
</feature>
<dbReference type="Pfam" id="PF00528">
    <property type="entry name" value="BPD_transp_1"/>
    <property type="match status" value="1"/>
</dbReference>
<evidence type="ECO:0000313" key="9">
    <source>
        <dbReference type="EMBL" id="MPQ62088.1"/>
    </source>
</evidence>
<evidence type="ECO:0000313" key="10">
    <source>
        <dbReference type="Proteomes" id="UP000342249"/>
    </source>
</evidence>
<comment type="caution">
    <text evidence="9">The sequence shown here is derived from an EMBL/GenBank/DDBJ whole genome shotgun (WGS) entry which is preliminary data.</text>
</comment>
<feature type="transmembrane region" description="Helical" evidence="7">
    <location>
        <begin position="108"/>
        <end position="128"/>
    </location>
</feature>
<evidence type="ECO:0000259" key="8">
    <source>
        <dbReference type="PROSITE" id="PS50928"/>
    </source>
</evidence>
<organism evidence="9 10">
    <name type="scientific">Clostridium estertheticum</name>
    <dbReference type="NCBI Taxonomy" id="238834"/>
    <lineage>
        <taxon>Bacteria</taxon>
        <taxon>Bacillati</taxon>
        <taxon>Bacillota</taxon>
        <taxon>Clostridia</taxon>
        <taxon>Eubacteriales</taxon>
        <taxon>Clostridiaceae</taxon>
        <taxon>Clostridium</taxon>
    </lineage>
</organism>
<sequence length="292" mass="32226">MNTKLLDKILDIIVFLFISIVVLLCLVPLIHVAAVSFSSSQAVVAQKVTILPVDFTMESYKQIFNDKSMITSLFFTIKMTVIYTVLSMVLTICAAYPLTKSSLKGRDFFFLLIIITMYFSGGIIPDYILVKDLSLLNSMWGLILPGAISVFNLIILKTFFQNSIPNSLEESAKLDGCTEIGILFKIVLPLSMPIIATLSLFYAVGRWNGFQDALFYITKPELYPLQLKLYQLVSATSSNGALAAEGVGAAVQLAPDVLKASVVMFATVPILLIYPWLQRYFVSGVMIGAVKE</sequence>
<feature type="transmembrane region" description="Helical" evidence="7">
    <location>
        <begin position="69"/>
        <end position="96"/>
    </location>
</feature>
<dbReference type="InterPro" id="IPR035906">
    <property type="entry name" value="MetI-like_sf"/>
</dbReference>
<reference evidence="9 10" key="1">
    <citation type="journal article" date="2019" name="Lett. Appl. Microbiol.">
        <title>A case of 'blown pack' spoilage of vacuum-packaged pork likely associated with Clostridium estertheticum in Canada.</title>
        <authorList>
            <person name="Zhang P."/>
            <person name="Ward P."/>
            <person name="McMullen L.M."/>
            <person name="Yang X."/>
        </authorList>
    </citation>
    <scope>NUCLEOTIDE SEQUENCE [LARGE SCALE GENOMIC DNA]</scope>
    <source>
        <strain evidence="9 10">MA19</strain>
    </source>
</reference>
<evidence type="ECO:0000256" key="7">
    <source>
        <dbReference type="RuleBase" id="RU363032"/>
    </source>
</evidence>
<feature type="transmembrane region" description="Helical" evidence="7">
    <location>
        <begin position="257"/>
        <end position="277"/>
    </location>
</feature>
<dbReference type="GO" id="GO:0055085">
    <property type="term" value="P:transmembrane transport"/>
    <property type="evidence" value="ECO:0007669"/>
    <property type="project" value="InterPro"/>
</dbReference>
<keyword evidence="4 7" id="KW-0812">Transmembrane</keyword>
<evidence type="ECO:0000256" key="2">
    <source>
        <dbReference type="ARBA" id="ARBA00022448"/>
    </source>
</evidence>
<dbReference type="Gene3D" id="1.10.3720.10">
    <property type="entry name" value="MetI-like"/>
    <property type="match status" value="1"/>
</dbReference>
<dbReference type="RefSeq" id="WP_152751940.1">
    <property type="nucleotide sequence ID" value="NZ_SPSE01000020.1"/>
</dbReference>
<keyword evidence="3" id="KW-1003">Cell membrane</keyword>
<evidence type="ECO:0000256" key="3">
    <source>
        <dbReference type="ARBA" id="ARBA00022475"/>
    </source>
</evidence>
<name>A0A5N7IM73_9CLOT</name>
<dbReference type="PANTHER" id="PTHR43744:SF9">
    <property type="entry name" value="POLYGALACTURONAN_RHAMNOGALACTURONAN TRANSPORT SYSTEM PERMEASE PROTEIN YTCP"/>
    <property type="match status" value="1"/>
</dbReference>
<evidence type="ECO:0000256" key="4">
    <source>
        <dbReference type="ARBA" id="ARBA00022692"/>
    </source>
</evidence>
<keyword evidence="2 7" id="KW-0813">Transport</keyword>
<proteinExistence type="inferred from homology"/>
<feature type="transmembrane region" description="Helical" evidence="7">
    <location>
        <begin position="180"/>
        <end position="204"/>
    </location>
</feature>
<dbReference type="GO" id="GO:0005886">
    <property type="term" value="C:plasma membrane"/>
    <property type="evidence" value="ECO:0007669"/>
    <property type="project" value="UniProtKB-SubCell"/>
</dbReference>
<comment type="subcellular location">
    <subcellularLocation>
        <location evidence="1 7">Cell membrane</location>
        <topology evidence="1 7">Multi-pass membrane protein</topology>
    </subcellularLocation>
</comment>